<keyword evidence="2" id="KW-1185">Reference proteome</keyword>
<gene>
    <name evidence="1" type="ORF">FHR70_003728</name>
</gene>
<name>A0A7W4VPT1_9HYPH</name>
<dbReference type="InterPro" id="IPR014918">
    <property type="entry name" value="Phage_tail_3"/>
</dbReference>
<dbReference type="Gene3D" id="4.10.410.40">
    <property type="match status" value="1"/>
</dbReference>
<dbReference type="AlphaFoldDB" id="A0A7W4VPT1"/>
<organism evidence="1 2">
    <name type="scientific">Microvirga lupini</name>
    <dbReference type="NCBI Taxonomy" id="420324"/>
    <lineage>
        <taxon>Bacteria</taxon>
        <taxon>Pseudomonadati</taxon>
        <taxon>Pseudomonadota</taxon>
        <taxon>Alphaproteobacteria</taxon>
        <taxon>Hyphomicrobiales</taxon>
        <taxon>Methylobacteriaceae</taxon>
        <taxon>Microvirga</taxon>
    </lineage>
</organism>
<sequence>MGNTTDTNGAKLFIAPASASTPANAAAYQALTWTEVGLVESFGEYGDQSAAVNFNALSDNRVRKGKGIRDAGDLTVTVGHDASDVGQQAMVAAEGTNFRYPFKIQYPNKLNPTGTDEMHFFMGKVMSKRNGGASVNDTVRRTFVIAIDSAITEVAPTSGA</sequence>
<dbReference type="RefSeq" id="WP_183452831.1">
    <property type="nucleotide sequence ID" value="NZ_JACHWB010000005.1"/>
</dbReference>
<protein>
    <submittedName>
        <fullName evidence="1">Uncharacterized protein</fullName>
    </submittedName>
</protein>
<proteinExistence type="predicted"/>
<dbReference type="EMBL" id="JACHWB010000005">
    <property type="protein sequence ID" value="MBB3020642.1"/>
    <property type="molecule type" value="Genomic_DNA"/>
</dbReference>
<reference evidence="1 2" key="1">
    <citation type="submission" date="2020-08" db="EMBL/GenBank/DDBJ databases">
        <title>The Agave Microbiome: Exploring the role of microbial communities in plant adaptations to desert environments.</title>
        <authorList>
            <person name="Partida-Martinez L.P."/>
        </authorList>
    </citation>
    <scope>NUCLEOTIDE SEQUENCE [LARGE SCALE GENOMIC DNA]</scope>
    <source>
        <strain evidence="1 2">AT3.9</strain>
    </source>
</reference>
<accession>A0A7W4VPT1</accession>
<evidence type="ECO:0000313" key="1">
    <source>
        <dbReference type="EMBL" id="MBB3020642.1"/>
    </source>
</evidence>
<comment type="caution">
    <text evidence="1">The sequence shown here is derived from an EMBL/GenBank/DDBJ whole genome shotgun (WGS) entry which is preliminary data.</text>
</comment>
<dbReference type="Proteomes" id="UP000532010">
    <property type="component" value="Unassembled WGS sequence"/>
</dbReference>
<evidence type="ECO:0000313" key="2">
    <source>
        <dbReference type="Proteomes" id="UP000532010"/>
    </source>
</evidence>
<dbReference type="Pfam" id="PF08813">
    <property type="entry name" value="Phage_tail_3"/>
    <property type="match status" value="1"/>
</dbReference>